<dbReference type="InParanoid" id="A0A674P6N4"/>
<dbReference type="SMART" id="SM00181">
    <property type="entry name" value="EGF"/>
    <property type="match status" value="5"/>
</dbReference>
<organism evidence="14 15">
    <name type="scientific">Takifugu rubripes</name>
    <name type="common">Japanese pufferfish</name>
    <name type="synonym">Fugu rubripes</name>
    <dbReference type="NCBI Taxonomy" id="31033"/>
    <lineage>
        <taxon>Eukaryota</taxon>
        <taxon>Metazoa</taxon>
        <taxon>Chordata</taxon>
        <taxon>Craniata</taxon>
        <taxon>Vertebrata</taxon>
        <taxon>Euteleostomi</taxon>
        <taxon>Actinopterygii</taxon>
        <taxon>Neopterygii</taxon>
        <taxon>Teleostei</taxon>
        <taxon>Neoteleostei</taxon>
        <taxon>Acanthomorphata</taxon>
        <taxon>Eupercaria</taxon>
        <taxon>Tetraodontiformes</taxon>
        <taxon>Tetradontoidea</taxon>
        <taxon>Tetraodontidae</taxon>
        <taxon>Takifugu</taxon>
    </lineage>
</organism>
<feature type="domain" description="EGF-like" evidence="13">
    <location>
        <begin position="164"/>
        <end position="200"/>
    </location>
</feature>
<dbReference type="InterPro" id="IPR000742">
    <property type="entry name" value="EGF"/>
</dbReference>
<dbReference type="SUPFAM" id="SSF57184">
    <property type="entry name" value="Growth factor receptor domain"/>
    <property type="match status" value="1"/>
</dbReference>
<dbReference type="PANTHER" id="PTHR24049">
    <property type="entry name" value="CRUMBS FAMILY MEMBER"/>
    <property type="match status" value="1"/>
</dbReference>
<feature type="transmembrane region" description="Helical" evidence="11">
    <location>
        <begin position="225"/>
        <end position="248"/>
    </location>
</feature>
<feature type="chain" id="PRO_5025357322" description="EGF-like domain-containing protein" evidence="12">
    <location>
        <begin position="27"/>
        <end position="309"/>
    </location>
</feature>
<feature type="domain" description="EGF-like" evidence="13">
    <location>
        <begin position="22"/>
        <end position="55"/>
    </location>
</feature>
<keyword evidence="2 10" id="KW-0245">EGF-like domain</keyword>
<dbReference type="Proteomes" id="UP000005226">
    <property type="component" value="Chromosome 11"/>
</dbReference>
<keyword evidence="15" id="KW-1185">Reference proteome</keyword>
<evidence type="ECO:0000256" key="7">
    <source>
        <dbReference type="ARBA" id="ARBA00023136"/>
    </source>
</evidence>
<keyword evidence="7 11" id="KW-0472">Membrane</keyword>
<dbReference type="FunFam" id="2.10.25.10:FF:000173">
    <property type="entry name" value="Neurogenic locus notch protein 2"/>
    <property type="match status" value="1"/>
</dbReference>
<keyword evidence="5" id="KW-0677">Repeat</keyword>
<dbReference type="GO" id="GO:0016020">
    <property type="term" value="C:membrane"/>
    <property type="evidence" value="ECO:0007669"/>
    <property type="project" value="UniProtKB-SubCell"/>
</dbReference>
<protein>
    <recommendedName>
        <fullName evidence="13">EGF-like domain-containing protein</fullName>
    </recommendedName>
</protein>
<feature type="disulfide bond" evidence="10">
    <location>
        <begin position="190"/>
        <end position="199"/>
    </location>
</feature>
<comment type="subcellular location">
    <subcellularLocation>
        <location evidence="1">Membrane</location>
        <topology evidence="1">Single-pass type I membrane protein</topology>
    </subcellularLocation>
</comment>
<evidence type="ECO:0000256" key="2">
    <source>
        <dbReference type="ARBA" id="ARBA00022536"/>
    </source>
</evidence>
<feature type="domain" description="EGF-like" evidence="13">
    <location>
        <begin position="125"/>
        <end position="162"/>
    </location>
</feature>
<dbReference type="Ensembl" id="ENSTRUT00000064009.1">
    <property type="protein sequence ID" value="ENSTRUP00000081308.1"/>
    <property type="gene ID" value="ENSTRUG00000032371.1"/>
</dbReference>
<evidence type="ECO:0000256" key="5">
    <source>
        <dbReference type="ARBA" id="ARBA00022737"/>
    </source>
</evidence>
<dbReference type="Pfam" id="PF21700">
    <property type="entry name" value="EGF_DL_JAG"/>
    <property type="match status" value="1"/>
</dbReference>
<name>A0A674P6N4_TAKRU</name>
<proteinExistence type="predicted"/>
<dbReference type="Pfam" id="PF00008">
    <property type="entry name" value="EGF"/>
    <property type="match status" value="3"/>
</dbReference>
<reference evidence="14" key="2">
    <citation type="submission" date="2025-08" db="UniProtKB">
        <authorList>
            <consortium name="Ensembl"/>
        </authorList>
    </citation>
    <scope>IDENTIFICATION</scope>
</reference>
<evidence type="ECO:0000256" key="11">
    <source>
        <dbReference type="SAM" id="Phobius"/>
    </source>
</evidence>
<evidence type="ECO:0000313" key="14">
    <source>
        <dbReference type="Ensembl" id="ENSTRUP00000081308.1"/>
    </source>
</evidence>
<feature type="disulfide bond" evidence="10">
    <location>
        <begin position="152"/>
        <end position="161"/>
    </location>
</feature>
<evidence type="ECO:0000256" key="1">
    <source>
        <dbReference type="ARBA" id="ARBA00004479"/>
    </source>
</evidence>
<evidence type="ECO:0000256" key="4">
    <source>
        <dbReference type="ARBA" id="ARBA00022729"/>
    </source>
</evidence>
<dbReference type="OMA" id="ICEAGWI"/>
<keyword evidence="9" id="KW-0325">Glycoprotein</keyword>
<evidence type="ECO:0000259" key="13">
    <source>
        <dbReference type="PROSITE" id="PS50026"/>
    </source>
</evidence>
<dbReference type="CDD" id="cd00054">
    <property type="entry name" value="EGF_CA"/>
    <property type="match status" value="2"/>
</dbReference>
<dbReference type="InterPro" id="IPR051022">
    <property type="entry name" value="Notch_Cell-Fate_Det"/>
</dbReference>
<dbReference type="InterPro" id="IPR001881">
    <property type="entry name" value="EGF-like_Ca-bd_dom"/>
</dbReference>
<accession>A0A674P6N4</accession>
<evidence type="ECO:0000256" key="6">
    <source>
        <dbReference type="ARBA" id="ARBA00022989"/>
    </source>
</evidence>
<evidence type="ECO:0000256" key="10">
    <source>
        <dbReference type="PROSITE-ProRule" id="PRU00076"/>
    </source>
</evidence>
<dbReference type="FunFam" id="2.10.25.10:FF:000118">
    <property type="entry name" value="protein delta homolog 2"/>
    <property type="match status" value="1"/>
</dbReference>
<evidence type="ECO:0000256" key="12">
    <source>
        <dbReference type="SAM" id="SignalP"/>
    </source>
</evidence>
<feature type="disulfide bond" evidence="10">
    <location>
        <begin position="113"/>
        <end position="122"/>
    </location>
</feature>
<keyword evidence="6 11" id="KW-1133">Transmembrane helix</keyword>
<dbReference type="Gene3D" id="2.10.25.10">
    <property type="entry name" value="Laminin"/>
    <property type="match status" value="4"/>
</dbReference>
<dbReference type="GeneTree" id="ENSGT00940000166445"/>
<evidence type="ECO:0000256" key="8">
    <source>
        <dbReference type="ARBA" id="ARBA00023157"/>
    </source>
</evidence>
<evidence type="ECO:0000256" key="3">
    <source>
        <dbReference type="ARBA" id="ARBA00022692"/>
    </source>
</evidence>
<dbReference type="FunFam" id="2.10.25.10:FF:000095">
    <property type="entry name" value="Notch, isoform B"/>
    <property type="match status" value="1"/>
</dbReference>
<dbReference type="PROSITE" id="PS01186">
    <property type="entry name" value="EGF_2"/>
    <property type="match status" value="3"/>
</dbReference>
<reference evidence="14" key="3">
    <citation type="submission" date="2025-09" db="UniProtKB">
        <authorList>
            <consortium name="Ensembl"/>
        </authorList>
    </citation>
    <scope>IDENTIFICATION</scope>
</reference>
<dbReference type="AlphaFoldDB" id="A0A674P6N4"/>
<evidence type="ECO:0000256" key="9">
    <source>
        <dbReference type="ARBA" id="ARBA00023180"/>
    </source>
</evidence>
<dbReference type="PROSITE" id="PS00022">
    <property type="entry name" value="EGF_1"/>
    <property type="match status" value="3"/>
</dbReference>
<evidence type="ECO:0000313" key="15">
    <source>
        <dbReference type="Proteomes" id="UP000005226"/>
    </source>
</evidence>
<keyword evidence="8 10" id="KW-1015">Disulfide bond</keyword>
<keyword evidence="3 11" id="KW-0812">Transmembrane</keyword>
<reference evidence="14 15" key="1">
    <citation type="journal article" date="2011" name="Genome Biol. Evol.">
        <title>Integration of the genetic map and genome assembly of fugu facilitates insights into distinct features of genome evolution in teleosts and mammals.</title>
        <authorList>
            <person name="Kai W."/>
            <person name="Kikuchi K."/>
            <person name="Tohari S."/>
            <person name="Chew A.K."/>
            <person name="Tay A."/>
            <person name="Fujiwara A."/>
            <person name="Hosoya S."/>
            <person name="Suetake H."/>
            <person name="Naruse K."/>
            <person name="Brenner S."/>
            <person name="Suzuki Y."/>
            <person name="Venkatesh B."/>
        </authorList>
    </citation>
    <scope>NUCLEOTIDE SEQUENCE [LARGE SCALE GENOMIC DNA]</scope>
</reference>
<dbReference type="GO" id="GO:0005509">
    <property type="term" value="F:calcium ion binding"/>
    <property type="evidence" value="ECO:0007669"/>
    <property type="project" value="InterPro"/>
</dbReference>
<feature type="disulfide bond" evidence="10">
    <location>
        <begin position="45"/>
        <end position="54"/>
    </location>
</feature>
<keyword evidence="4 12" id="KW-0732">Signal</keyword>
<dbReference type="SMART" id="SM00179">
    <property type="entry name" value="EGF_CA"/>
    <property type="match status" value="2"/>
</dbReference>
<comment type="caution">
    <text evidence="10">Lacks conserved residue(s) required for the propagation of feature annotation.</text>
</comment>
<feature type="signal peptide" evidence="12">
    <location>
        <begin position="1"/>
        <end position="26"/>
    </location>
</feature>
<dbReference type="InterPro" id="IPR009030">
    <property type="entry name" value="Growth_fac_rcpt_cys_sf"/>
</dbReference>
<sequence>QIADFNSEYLPTVCLLFVCVFFPAVCKQGCHQSHGFCSEPGECKCHYGWTGPLCDQCVTFPGCVYGSCAEPWKCVCDVNWGGLLCDKVEHACLSSPCMNGATCDLVSGSRCMCPPGFSGTYCQNTRSPCDSAPCLHGGQCVETDGRTISCICPTGYSGNLCEQALDMCNPNPCQQGATCHSTEGRYVCVCPDGYYSNECISLKTPCTGQHCSGAVSDTKHGPVSFYIILVGVLALVTVCGCAACAFILSHLHRKRKKQQAVPQEEGINNQREFVNLIRNVDRPAPLLPNAPGNEHWLPVTTLVKRKCRK</sequence>
<dbReference type="FunFam" id="2.10.25.10:FF:000018">
    <property type="entry name" value="Delta-like 1"/>
    <property type="match status" value="1"/>
</dbReference>
<dbReference type="PROSITE" id="PS50026">
    <property type="entry name" value="EGF_3"/>
    <property type="match status" value="4"/>
</dbReference>
<feature type="domain" description="EGF-like" evidence="13">
    <location>
        <begin position="88"/>
        <end position="123"/>
    </location>
</feature>